<feature type="compositionally biased region" description="Basic residues" evidence="1">
    <location>
        <begin position="1"/>
        <end position="11"/>
    </location>
</feature>
<name>A0A0N4Z1C7_PARTI</name>
<evidence type="ECO:0000256" key="1">
    <source>
        <dbReference type="SAM" id="MobiDB-lite"/>
    </source>
</evidence>
<feature type="compositionally biased region" description="Polar residues" evidence="1">
    <location>
        <begin position="38"/>
        <end position="47"/>
    </location>
</feature>
<reference evidence="3" key="1">
    <citation type="submission" date="2017-02" db="UniProtKB">
        <authorList>
            <consortium name="WormBaseParasite"/>
        </authorList>
    </citation>
    <scope>IDENTIFICATION</scope>
</reference>
<accession>A0A0N4Z1C7</accession>
<proteinExistence type="predicted"/>
<dbReference type="AlphaFoldDB" id="A0A0N4Z1C7"/>
<protein>
    <submittedName>
        <fullName evidence="3">PHB domain-containing protein</fullName>
    </submittedName>
</protein>
<feature type="region of interest" description="Disordered" evidence="1">
    <location>
        <begin position="1"/>
        <end position="52"/>
    </location>
</feature>
<dbReference type="Proteomes" id="UP000038045">
    <property type="component" value="Unplaced"/>
</dbReference>
<organism evidence="2 3">
    <name type="scientific">Parastrongyloides trichosuri</name>
    <name type="common">Possum-specific nematode worm</name>
    <dbReference type="NCBI Taxonomy" id="131310"/>
    <lineage>
        <taxon>Eukaryota</taxon>
        <taxon>Metazoa</taxon>
        <taxon>Ecdysozoa</taxon>
        <taxon>Nematoda</taxon>
        <taxon>Chromadorea</taxon>
        <taxon>Rhabditida</taxon>
        <taxon>Tylenchina</taxon>
        <taxon>Panagrolaimomorpha</taxon>
        <taxon>Strongyloidoidea</taxon>
        <taxon>Strongyloididae</taxon>
        <taxon>Parastrongyloides</taxon>
    </lineage>
</organism>
<evidence type="ECO:0000313" key="3">
    <source>
        <dbReference type="WBParaSite" id="PTRK_0000049900.1"/>
    </source>
</evidence>
<dbReference type="WBParaSite" id="PTRK_0000049900.1">
    <property type="protein sequence ID" value="PTRK_0000049900.1"/>
    <property type="gene ID" value="PTRK_0000049900"/>
</dbReference>
<sequence length="233" mass="25600">MAKANAKKSSKATKPEPKSTKVQKKGSTNNKTPKKVVASTSNQVNGDNEQRGKTLYTLPPYLIYGPGVLAEKLPLSKVKAQLTLGSTDASGKEVWKINRELFVVVSATANNEQVLERYKPTRVQPLRFQTIKFMDGLTKAAVMVVNTVNSVAEQISALADALDSETTTPEETAQKAQFLRGTLNDLRQLTNPIRKEGLQRRLFDVRTEIYKGDPAFISDSLAAKTSSLSIMEE</sequence>
<keyword evidence="2" id="KW-1185">Reference proteome</keyword>
<evidence type="ECO:0000313" key="2">
    <source>
        <dbReference type="Proteomes" id="UP000038045"/>
    </source>
</evidence>